<comment type="similarity">
    <text evidence="5">Belongs to the 4-toluene sulfonate uptake permease (TSUP) (TC 2.A.102) family.</text>
</comment>
<keyword evidence="7" id="KW-1185">Reference proteome</keyword>
<dbReference type="RefSeq" id="WP_152217249.1">
    <property type="nucleotide sequence ID" value="NZ_WESC01000016.1"/>
</dbReference>
<feature type="transmembrane region" description="Helical" evidence="5">
    <location>
        <begin position="102"/>
        <end position="120"/>
    </location>
</feature>
<evidence type="ECO:0000313" key="7">
    <source>
        <dbReference type="Proteomes" id="UP000468901"/>
    </source>
</evidence>
<dbReference type="Pfam" id="PF01925">
    <property type="entry name" value="TauE"/>
    <property type="match status" value="1"/>
</dbReference>
<dbReference type="AlphaFoldDB" id="A0A6N6VHK9"/>
<feature type="transmembrane region" description="Helical" evidence="5">
    <location>
        <begin position="15"/>
        <end position="39"/>
    </location>
</feature>
<feature type="transmembrane region" description="Helical" evidence="5">
    <location>
        <begin position="178"/>
        <end position="202"/>
    </location>
</feature>
<keyword evidence="5" id="KW-1003">Cell membrane</keyword>
<protein>
    <recommendedName>
        <fullName evidence="5">Probable membrane transporter protein</fullName>
    </recommendedName>
</protein>
<evidence type="ECO:0000256" key="3">
    <source>
        <dbReference type="ARBA" id="ARBA00022989"/>
    </source>
</evidence>
<dbReference type="GO" id="GO:0005886">
    <property type="term" value="C:plasma membrane"/>
    <property type="evidence" value="ECO:0007669"/>
    <property type="project" value="UniProtKB-SubCell"/>
</dbReference>
<evidence type="ECO:0000256" key="1">
    <source>
        <dbReference type="ARBA" id="ARBA00004141"/>
    </source>
</evidence>
<organism evidence="6 7">
    <name type="scientific">Parvibaculum sedimenti</name>
    <dbReference type="NCBI Taxonomy" id="2608632"/>
    <lineage>
        <taxon>Bacteria</taxon>
        <taxon>Pseudomonadati</taxon>
        <taxon>Pseudomonadota</taxon>
        <taxon>Alphaproteobacteria</taxon>
        <taxon>Hyphomicrobiales</taxon>
        <taxon>Parvibaculaceae</taxon>
        <taxon>Parvibaculum</taxon>
    </lineage>
</organism>
<keyword evidence="4 5" id="KW-0472">Membrane</keyword>
<reference evidence="6 7" key="1">
    <citation type="submission" date="2019-09" db="EMBL/GenBank/DDBJ databases">
        <title>Parvibaculum sedimenti sp. nov., isolated from sediment.</title>
        <authorList>
            <person name="Wang Y."/>
        </authorList>
    </citation>
    <scope>NUCLEOTIDE SEQUENCE [LARGE SCALE GENOMIC DNA]</scope>
    <source>
        <strain evidence="6 7">HXT-9</strain>
    </source>
</reference>
<dbReference type="EMBL" id="WESC01000016">
    <property type="protein sequence ID" value="KAB7738797.1"/>
    <property type="molecule type" value="Genomic_DNA"/>
</dbReference>
<comment type="caution">
    <text evidence="6">The sequence shown here is derived from an EMBL/GenBank/DDBJ whole genome shotgun (WGS) entry which is preliminary data.</text>
</comment>
<evidence type="ECO:0000256" key="2">
    <source>
        <dbReference type="ARBA" id="ARBA00022692"/>
    </source>
</evidence>
<feature type="transmembrane region" description="Helical" evidence="5">
    <location>
        <begin position="238"/>
        <end position="256"/>
    </location>
</feature>
<evidence type="ECO:0000256" key="5">
    <source>
        <dbReference type="RuleBase" id="RU363041"/>
    </source>
</evidence>
<name>A0A6N6VHK9_9HYPH</name>
<dbReference type="InterPro" id="IPR051598">
    <property type="entry name" value="TSUP/Inactive_protease-like"/>
</dbReference>
<feature type="transmembrane region" description="Helical" evidence="5">
    <location>
        <begin position="72"/>
        <end position="90"/>
    </location>
</feature>
<dbReference type="PANTHER" id="PTHR43701">
    <property type="entry name" value="MEMBRANE TRANSPORTER PROTEIN MJ0441-RELATED"/>
    <property type="match status" value="1"/>
</dbReference>
<accession>A0A6N6VHK9</accession>
<feature type="transmembrane region" description="Helical" evidence="5">
    <location>
        <begin position="46"/>
        <end position="66"/>
    </location>
</feature>
<dbReference type="InterPro" id="IPR002781">
    <property type="entry name" value="TM_pro_TauE-like"/>
</dbReference>
<feature type="transmembrane region" description="Helical" evidence="5">
    <location>
        <begin position="208"/>
        <end position="226"/>
    </location>
</feature>
<comment type="subcellular location">
    <subcellularLocation>
        <location evidence="5">Cell membrane</location>
        <topology evidence="5">Multi-pass membrane protein</topology>
    </subcellularLocation>
    <subcellularLocation>
        <location evidence="1">Membrane</location>
        <topology evidence="1">Multi-pass membrane protein</topology>
    </subcellularLocation>
</comment>
<evidence type="ECO:0000256" key="4">
    <source>
        <dbReference type="ARBA" id="ARBA00023136"/>
    </source>
</evidence>
<gene>
    <name evidence="6" type="ORF">F2P47_15260</name>
</gene>
<evidence type="ECO:0000313" key="6">
    <source>
        <dbReference type="EMBL" id="KAB7738797.1"/>
    </source>
</evidence>
<feature type="transmembrane region" description="Helical" evidence="5">
    <location>
        <begin position="140"/>
        <end position="166"/>
    </location>
</feature>
<dbReference type="PANTHER" id="PTHR43701:SF2">
    <property type="entry name" value="MEMBRANE TRANSPORTER PROTEIN YJNA-RELATED"/>
    <property type="match status" value="1"/>
</dbReference>
<dbReference type="Proteomes" id="UP000468901">
    <property type="component" value="Unassembled WGS sequence"/>
</dbReference>
<proteinExistence type="inferred from homology"/>
<keyword evidence="3 5" id="KW-1133">Transmembrane helix</keyword>
<sequence>MIPLADILTLGSGTLIGLTLGLIGGGGSILAVPLLVYVVGVTSPHVAIGTSAIAVAANALVGVALHARARSVKWPCALVFAGSGVIGAFLGARAGKAVGGEFLLFLFGLLMIAVGVTMLLRKGAGGDHDVRLNRVSAPALLPSLTGYGLGVGLLSGFFGIGGGFLIVPGLINATNMPIIFAVGSSLVSVAAFGLATASSYALAGLVDWHMAALLLAGGVVGALLGTTLARRLAAEKALLARLFAVIVMLVGLYVSVRGLAALL</sequence>
<keyword evidence="2 5" id="KW-0812">Transmembrane</keyword>